<dbReference type="AlphaFoldDB" id="A0A0C1ZIQ4"/>
<feature type="chain" id="PRO_5002144273" evidence="1">
    <location>
        <begin position="26"/>
        <end position="133"/>
    </location>
</feature>
<dbReference type="Proteomes" id="UP000031586">
    <property type="component" value="Unassembled WGS sequence"/>
</dbReference>
<sequence length="133" mass="14902">MNRIKSVITLYAAVVLVVVSGPAAASEQVKQTPIVTLSLLKVFQMPTTSATSYSPYVVTNESRILFFSRARKFIEGDKVDLFTLSSEKYGDGQRQYKMCLHDDTTVCTVAKLPSREVKRFDELVRTLHKIPAN</sequence>
<dbReference type="RefSeq" id="WP_020194278.1">
    <property type="nucleotide sequence ID" value="NZ_JPRD01000015.1"/>
</dbReference>
<evidence type="ECO:0000313" key="2">
    <source>
        <dbReference type="EMBL" id="KIF53106.1"/>
    </source>
</evidence>
<keyword evidence="1" id="KW-0732">Signal</keyword>
<proteinExistence type="predicted"/>
<organism evidence="2 3">
    <name type="scientific">Vibrio owensii CAIM 1854 = LMG 25443</name>
    <dbReference type="NCBI Taxonomy" id="1229493"/>
    <lineage>
        <taxon>Bacteria</taxon>
        <taxon>Pseudomonadati</taxon>
        <taxon>Pseudomonadota</taxon>
        <taxon>Gammaproteobacteria</taxon>
        <taxon>Vibrionales</taxon>
        <taxon>Vibrionaceae</taxon>
        <taxon>Vibrio</taxon>
    </lineage>
</organism>
<gene>
    <name evidence="2" type="ORF">H735_09180</name>
</gene>
<dbReference type="PATRIC" id="fig|1229493.5.peg.920"/>
<evidence type="ECO:0000313" key="3">
    <source>
        <dbReference type="Proteomes" id="UP000031586"/>
    </source>
</evidence>
<feature type="signal peptide" evidence="1">
    <location>
        <begin position="1"/>
        <end position="25"/>
    </location>
</feature>
<evidence type="ECO:0000256" key="1">
    <source>
        <dbReference type="SAM" id="SignalP"/>
    </source>
</evidence>
<reference evidence="2 3" key="1">
    <citation type="submission" date="2014-07" db="EMBL/GenBank/DDBJ databases">
        <title>Unique and conserved regions in Vibrio harveyi and related species in comparison with the shrimp pathogen Vibrio harveyi CAIM 1792.</title>
        <authorList>
            <person name="Espinoza-Valles I."/>
            <person name="Vora G."/>
            <person name="Leekitcharoenphon P."/>
            <person name="Ussery D."/>
            <person name="Hoj L."/>
            <person name="Gomez-Gil B."/>
        </authorList>
    </citation>
    <scope>NUCLEOTIDE SEQUENCE [LARGE SCALE GENOMIC DNA]</scope>
    <source>
        <strain evidence="3">CAIM 1854 / LMG 25443</strain>
    </source>
</reference>
<accession>A0A0C1ZIQ4</accession>
<dbReference type="EMBL" id="JPRD01000015">
    <property type="protein sequence ID" value="KIF53106.1"/>
    <property type="molecule type" value="Genomic_DNA"/>
</dbReference>
<comment type="caution">
    <text evidence="2">The sequence shown here is derived from an EMBL/GenBank/DDBJ whole genome shotgun (WGS) entry which is preliminary data.</text>
</comment>
<protein>
    <submittedName>
        <fullName evidence="2">Uncharacterized protein</fullName>
    </submittedName>
</protein>
<name>A0A0C1ZIQ4_9VIBR</name>